<dbReference type="InterPro" id="IPR048268">
    <property type="entry name" value="Arginosuc_syn_C"/>
</dbReference>
<protein>
    <recommendedName>
        <fullName evidence="3 9">Argininosuccinate synthase</fullName>
        <ecNumber evidence="3 9">6.3.4.5</ecNumber>
    </recommendedName>
    <alternativeName>
        <fullName evidence="9">Citrulline--aspartate ligase</fullName>
    </alternativeName>
</protein>
<feature type="binding site" evidence="9">
    <location>
        <position position="92"/>
    </location>
    <ligand>
        <name>L-citrulline</name>
        <dbReference type="ChEBI" id="CHEBI:57743"/>
    </ligand>
</feature>
<dbReference type="PROSITE" id="PS00564">
    <property type="entry name" value="ARGININOSUCCIN_SYN_1"/>
    <property type="match status" value="1"/>
</dbReference>
<feature type="binding site" evidence="9">
    <location>
        <position position="129"/>
    </location>
    <ligand>
        <name>L-aspartate</name>
        <dbReference type="ChEBI" id="CHEBI:29991"/>
    </ligand>
</feature>
<sequence length="404" mass="45883">MKKKNIKNTIVLAYSGGLDTSAIIPWIKENYNFNVVAFVANIGQSKKDLDNIQEKAILSGAIDCRVVDLRHDFVSNYVYPMLKTGSIYEGQYLLGTAIARPLIAKAQVDFAHEIHAIGVSHGATGKGNDQVRFELSYAALDPELIVIAPWREWSFHSREDLLKFLRQKNISTNVTKEKIYSRDENIFHISTEGGVLEDPWNAPNNDCWVWTRSVYDAPNEPKKISLTIKNGNVIKVDHETLNPYECLKRLNNLGKIHSIGRVDIIENRLIGIKSRGCYETPGGTIIYHALRGLEQLILDRESMYWKNKIALDMAAIIYDGKWFTPVRRSLQKSSDILSRSISGEVIVELYKGSVTVLQKRSLHTLYSKEYATFGKDSVYNQMDAHGFIRLFSLSSRIRALKNKK</sequence>
<dbReference type="GO" id="GO:0005737">
    <property type="term" value="C:cytoplasm"/>
    <property type="evidence" value="ECO:0007669"/>
    <property type="project" value="UniProtKB-SubCell"/>
</dbReference>
<dbReference type="EMBL" id="LR025085">
    <property type="protein sequence ID" value="VAX76237.1"/>
    <property type="molecule type" value="Genomic_DNA"/>
</dbReference>
<evidence type="ECO:0000313" key="12">
    <source>
        <dbReference type="EMBL" id="VAX76237.1"/>
    </source>
</evidence>
<dbReference type="PANTHER" id="PTHR11587">
    <property type="entry name" value="ARGININOSUCCINATE SYNTHASE"/>
    <property type="match status" value="1"/>
</dbReference>
<feature type="domain" description="Arginosuccinate synthase-like N-terminal" evidence="10">
    <location>
        <begin position="10"/>
        <end position="170"/>
    </location>
</feature>
<dbReference type="Gene3D" id="1.20.5.470">
    <property type="entry name" value="Single helix bin"/>
    <property type="match status" value="1"/>
</dbReference>
<dbReference type="GO" id="GO:0000053">
    <property type="term" value="P:argininosuccinate metabolic process"/>
    <property type="evidence" value="ECO:0007669"/>
    <property type="project" value="TreeGrafter"/>
</dbReference>
<keyword evidence="8 9" id="KW-0067">ATP-binding</keyword>
<comment type="subunit">
    <text evidence="2 9">Homotetramer.</text>
</comment>
<reference evidence="13" key="1">
    <citation type="submission" date="2018-09" db="EMBL/GenBank/DDBJ databases">
        <authorList>
            <person name="Manzano-Marin A."/>
            <person name="Manzano-Marin A."/>
        </authorList>
    </citation>
    <scope>NUCLEOTIDE SEQUENCE [LARGE SCALE GENOMIC DNA]</scope>
    <source>
        <strain evidence="13">BuCistrobi</strain>
    </source>
</reference>
<feature type="binding site" evidence="9">
    <location>
        <begin position="13"/>
        <end position="21"/>
    </location>
    <ligand>
        <name>ATP</name>
        <dbReference type="ChEBI" id="CHEBI:30616"/>
    </ligand>
</feature>
<dbReference type="OrthoDB" id="9801641at2"/>
<dbReference type="Gene3D" id="3.40.50.620">
    <property type="entry name" value="HUPs"/>
    <property type="match status" value="1"/>
</dbReference>
<dbReference type="UniPathway" id="UPA00068">
    <property type="reaction ID" value="UER00113"/>
</dbReference>
<evidence type="ECO:0000256" key="5">
    <source>
        <dbReference type="ARBA" id="ARBA00022598"/>
    </source>
</evidence>
<evidence type="ECO:0000256" key="2">
    <source>
        <dbReference type="ARBA" id="ARBA00011881"/>
    </source>
</evidence>
<dbReference type="Pfam" id="PF00764">
    <property type="entry name" value="Arginosuc_synth"/>
    <property type="match status" value="1"/>
</dbReference>
<comment type="similarity">
    <text evidence="9">Belongs to the argininosuccinate synthase family. Type 1 subfamily.</text>
</comment>
<dbReference type="InterPro" id="IPR014729">
    <property type="entry name" value="Rossmann-like_a/b/a_fold"/>
</dbReference>
<evidence type="ECO:0000259" key="10">
    <source>
        <dbReference type="Pfam" id="PF00764"/>
    </source>
</evidence>
<comment type="subcellular location">
    <subcellularLocation>
        <location evidence="9">Cytoplasm</location>
    </subcellularLocation>
</comment>
<feature type="binding site" evidence="9">
    <location>
        <position position="266"/>
    </location>
    <ligand>
        <name>L-citrulline</name>
        <dbReference type="ChEBI" id="CHEBI:57743"/>
    </ligand>
</feature>
<comment type="pathway">
    <text evidence="1 9">Amino-acid biosynthesis; L-arginine biosynthesis; L-arginine from L-ornithine and carbamoyl phosphate: step 2/3.</text>
</comment>
<dbReference type="RefSeq" id="WP_158348904.1">
    <property type="nucleotide sequence ID" value="NZ_LR025085.1"/>
</dbReference>
<dbReference type="NCBIfam" id="NF001770">
    <property type="entry name" value="PRK00509.1"/>
    <property type="match status" value="1"/>
</dbReference>
<dbReference type="Pfam" id="PF20979">
    <property type="entry name" value="Arginosuc_syn_C"/>
    <property type="match status" value="1"/>
</dbReference>
<keyword evidence="7 9" id="KW-0547">Nucleotide-binding</keyword>
<evidence type="ECO:0000256" key="4">
    <source>
        <dbReference type="ARBA" id="ARBA00022571"/>
    </source>
</evidence>
<evidence type="ECO:0000256" key="7">
    <source>
        <dbReference type="ARBA" id="ARBA00022741"/>
    </source>
</evidence>
<dbReference type="SUPFAM" id="SSF69864">
    <property type="entry name" value="Argininosuccinate synthetase, C-terminal domain"/>
    <property type="match status" value="1"/>
</dbReference>
<keyword evidence="5 9" id="KW-0436">Ligase</keyword>
<evidence type="ECO:0000256" key="9">
    <source>
        <dbReference type="HAMAP-Rule" id="MF_00005"/>
    </source>
</evidence>
<dbReference type="PANTHER" id="PTHR11587:SF2">
    <property type="entry name" value="ARGININOSUCCINATE SYNTHASE"/>
    <property type="match status" value="1"/>
</dbReference>
<dbReference type="InterPro" id="IPR018223">
    <property type="entry name" value="Arginosuc_synth_CS"/>
</dbReference>
<comment type="caution">
    <text evidence="9">Lacks conserved residue(s) required for the propagation of feature annotation.</text>
</comment>
<keyword evidence="6 9" id="KW-0028">Amino-acid biosynthesis</keyword>
<accession>A0A3B1E7M3</accession>
<keyword evidence="9" id="KW-0963">Cytoplasm</keyword>
<feature type="binding site" evidence="9">
    <location>
        <position position="181"/>
    </location>
    <ligand>
        <name>L-citrulline</name>
        <dbReference type="ChEBI" id="CHEBI:57743"/>
    </ligand>
</feature>
<feature type="binding site" evidence="9">
    <location>
        <position position="278"/>
    </location>
    <ligand>
        <name>L-citrulline</name>
        <dbReference type="ChEBI" id="CHEBI:57743"/>
    </ligand>
</feature>
<evidence type="ECO:0000259" key="11">
    <source>
        <dbReference type="Pfam" id="PF20979"/>
    </source>
</evidence>
<keyword evidence="4 9" id="KW-0055">Arginine biosynthesis</keyword>
<name>A0A3B1E7M3_9GAMM</name>
<evidence type="ECO:0000256" key="3">
    <source>
        <dbReference type="ARBA" id="ARBA00012286"/>
    </source>
</evidence>
<dbReference type="InterPro" id="IPR001518">
    <property type="entry name" value="Arginosuc_synth"/>
</dbReference>
<evidence type="ECO:0000256" key="8">
    <source>
        <dbReference type="ARBA" id="ARBA00022840"/>
    </source>
</evidence>
<feature type="binding site" evidence="9">
    <location>
        <position position="132"/>
    </location>
    <ligand>
        <name>L-citrulline</name>
        <dbReference type="ChEBI" id="CHEBI:57743"/>
    </ligand>
</feature>
<dbReference type="FunFam" id="3.40.50.620:FF:000019">
    <property type="entry name" value="Argininosuccinate synthase"/>
    <property type="match status" value="1"/>
</dbReference>
<dbReference type="GO" id="GO:0004055">
    <property type="term" value="F:argininosuccinate synthase activity"/>
    <property type="evidence" value="ECO:0007669"/>
    <property type="project" value="UniProtKB-UniRule"/>
</dbReference>
<evidence type="ECO:0000256" key="1">
    <source>
        <dbReference type="ARBA" id="ARBA00004967"/>
    </source>
</evidence>
<dbReference type="InterPro" id="IPR048267">
    <property type="entry name" value="Arginosuc_syn_N"/>
</dbReference>
<dbReference type="HAMAP" id="MF_00005">
    <property type="entry name" value="Arg_succ_synth_type1"/>
    <property type="match status" value="1"/>
</dbReference>
<feature type="binding site" evidence="9">
    <location>
        <position position="128"/>
    </location>
    <ligand>
        <name>L-citrulline</name>
        <dbReference type="ChEBI" id="CHEBI:57743"/>
    </ligand>
</feature>
<dbReference type="GO" id="GO:0005524">
    <property type="term" value="F:ATP binding"/>
    <property type="evidence" value="ECO:0007669"/>
    <property type="project" value="UniProtKB-UniRule"/>
</dbReference>
<dbReference type="FunFam" id="3.90.1260.10:FF:000007">
    <property type="entry name" value="Argininosuccinate synthase"/>
    <property type="match status" value="1"/>
</dbReference>
<dbReference type="NCBIfam" id="TIGR00032">
    <property type="entry name" value="argG"/>
    <property type="match status" value="1"/>
</dbReference>
<dbReference type="AlphaFoldDB" id="A0A3B1E7M3"/>
<evidence type="ECO:0000313" key="13">
    <source>
        <dbReference type="Proteomes" id="UP000271849"/>
    </source>
</evidence>
<feature type="binding site" evidence="9">
    <location>
        <position position="128"/>
    </location>
    <ligand>
        <name>L-aspartate</name>
        <dbReference type="ChEBI" id="CHEBI:29991"/>
    </ligand>
</feature>
<organism evidence="12 13">
    <name type="scientific">Buchnera aphidicola</name>
    <name type="common">Cinara strobi</name>
    <dbReference type="NCBI Taxonomy" id="1921549"/>
    <lineage>
        <taxon>Bacteria</taxon>
        <taxon>Pseudomonadati</taxon>
        <taxon>Pseudomonadota</taxon>
        <taxon>Gammaproteobacteria</taxon>
        <taxon>Enterobacterales</taxon>
        <taxon>Erwiniaceae</taxon>
        <taxon>Buchnera</taxon>
    </lineage>
</organism>
<comment type="catalytic activity">
    <reaction evidence="9">
        <text>L-citrulline + L-aspartate + ATP = 2-(N(omega)-L-arginino)succinate + AMP + diphosphate + H(+)</text>
        <dbReference type="Rhea" id="RHEA:10932"/>
        <dbReference type="ChEBI" id="CHEBI:15378"/>
        <dbReference type="ChEBI" id="CHEBI:29991"/>
        <dbReference type="ChEBI" id="CHEBI:30616"/>
        <dbReference type="ChEBI" id="CHEBI:33019"/>
        <dbReference type="ChEBI" id="CHEBI:57472"/>
        <dbReference type="ChEBI" id="CHEBI:57743"/>
        <dbReference type="ChEBI" id="CHEBI:456215"/>
        <dbReference type="EC" id="6.3.4.5"/>
    </reaction>
</comment>
<dbReference type="EC" id="6.3.4.5" evidence="3 9"/>
<dbReference type="PROSITE" id="PS00565">
    <property type="entry name" value="ARGININOSUCCIN_SYN_2"/>
    <property type="match status" value="1"/>
</dbReference>
<dbReference type="GO" id="GO:0000050">
    <property type="term" value="P:urea cycle"/>
    <property type="evidence" value="ECO:0007669"/>
    <property type="project" value="TreeGrafter"/>
</dbReference>
<feature type="binding site" evidence="9">
    <location>
        <position position="190"/>
    </location>
    <ligand>
        <name>L-citrulline</name>
        <dbReference type="ChEBI" id="CHEBI:57743"/>
    </ligand>
</feature>
<evidence type="ECO:0000256" key="6">
    <source>
        <dbReference type="ARBA" id="ARBA00022605"/>
    </source>
</evidence>
<dbReference type="CDD" id="cd01999">
    <property type="entry name" value="ASS"/>
    <property type="match status" value="1"/>
</dbReference>
<dbReference type="GO" id="GO:0006526">
    <property type="term" value="P:L-arginine biosynthetic process"/>
    <property type="evidence" value="ECO:0007669"/>
    <property type="project" value="UniProtKB-UniRule"/>
</dbReference>
<dbReference type="InterPro" id="IPR024074">
    <property type="entry name" value="AS_cat/multimer_dom_body"/>
</dbReference>
<dbReference type="Proteomes" id="UP000271849">
    <property type="component" value="Chromosome"/>
</dbReference>
<dbReference type="Gene3D" id="3.90.1260.10">
    <property type="entry name" value="Argininosuccinate synthetase, chain A, domain 2"/>
    <property type="match status" value="1"/>
</dbReference>
<feature type="binding site" evidence="9">
    <location>
        <position position="122"/>
    </location>
    <ligand>
        <name>ATP</name>
        <dbReference type="ChEBI" id="CHEBI:30616"/>
    </ligand>
</feature>
<dbReference type="STRING" id="1921549.GCA_900128825_00032"/>
<dbReference type="SUPFAM" id="SSF52402">
    <property type="entry name" value="Adenine nucleotide alpha hydrolases-like"/>
    <property type="match status" value="1"/>
</dbReference>
<gene>
    <name evidence="9 12" type="primary">argG</name>
    <name evidence="12" type="ORF">BUCINSTRO3249_0032</name>
</gene>
<dbReference type="InterPro" id="IPR023434">
    <property type="entry name" value="Arginosuc_synth_type_1_subfam"/>
</dbReference>
<proteinExistence type="inferred from homology"/>
<feature type="domain" description="Arginosuccinate synthase C-terminal" evidence="11">
    <location>
        <begin position="180"/>
        <end position="397"/>
    </location>
</feature>
<feature type="binding site" evidence="9">
    <location>
        <position position="124"/>
    </location>
    <ligand>
        <name>L-aspartate</name>
        <dbReference type="ChEBI" id="CHEBI:29991"/>
    </ligand>
</feature>
<feature type="binding site" evidence="9">
    <location>
        <position position="40"/>
    </location>
    <ligand>
        <name>ATP</name>
        <dbReference type="ChEBI" id="CHEBI:30616"/>
    </ligand>
</feature>